<dbReference type="GO" id="GO:0033499">
    <property type="term" value="P:galactose catabolic process via UDP-galactose, Leloir pathway"/>
    <property type="evidence" value="ECO:0007669"/>
    <property type="project" value="TreeGrafter"/>
</dbReference>
<dbReference type="PANTHER" id="PTHR43725:SF53">
    <property type="entry name" value="UDP-ARABINOSE 4-EPIMERASE 1"/>
    <property type="match status" value="1"/>
</dbReference>
<name>A0A1H2QUG2_THIRO</name>
<evidence type="ECO:0000256" key="1">
    <source>
        <dbReference type="ARBA" id="ARBA00000083"/>
    </source>
</evidence>
<dbReference type="Gene3D" id="3.40.50.720">
    <property type="entry name" value="NAD(P)-binding Rossmann-like Domain"/>
    <property type="match status" value="1"/>
</dbReference>
<dbReference type="InterPro" id="IPR001509">
    <property type="entry name" value="Epimerase_deHydtase"/>
</dbReference>
<evidence type="ECO:0000256" key="9">
    <source>
        <dbReference type="ARBA" id="ARBA00023277"/>
    </source>
</evidence>
<accession>A0A1H2QUG2</accession>
<comment type="similarity">
    <text evidence="4 10">Belongs to the NAD(P)-dependent epimerase/dehydratase family.</text>
</comment>
<dbReference type="CDD" id="cd05247">
    <property type="entry name" value="UDP_G4E_1_SDR_e"/>
    <property type="match status" value="1"/>
</dbReference>
<keyword evidence="9 10" id="KW-0119">Carbohydrate metabolism</keyword>
<evidence type="ECO:0000313" key="13">
    <source>
        <dbReference type="Proteomes" id="UP000198816"/>
    </source>
</evidence>
<dbReference type="InterPro" id="IPR036291">
    <property type="entry name" value="NAD(P)-bd_dom_sf"/>
</dbReference>
<dbReference type="OrthoDB" id="9803010at2"/>
<comment type="pathway">
    <text evidence="3 10">Carbohydrate metabolism; galactose metabolism.</text>
</comment>
<comment type="catalytic activity">
    <reaction evidence="1 10">
        <text>UDP-alpha-D-glucose = UDP-alpha-D-galactose</text>
        <dbReference type="Rhea" id="RHEA:22168"/>
        <dbReference type="ChEBI" id="CHEBI:58885"/>
        <dbReference type="ChEBI" id="CHEBI:66914"/>
        <dbReference type="EC" id="5.1.3.2"/>
    </reaction>
</comment>
<dbReference type="UniPathway" id="UPA00214"/>
<dbReference type="Proteomes" id="UP000198816">
    <property type="component" value="Unassembled WGS sequence"/>
</dbReference>
<evidence type="ECO:0000256" key="4">
    <source>
        <dbReference type="ARBA" id="ARBA00007637"/>
    </source>
</evidence>
<proteinExistence type="inferred from homology"/>
<keyword evidence="13" id="KW-1185">Reference proteome</keyword>
<dbReference type="PANTHER" id="PTHR43725">
    <property type="entry name" value="UDP-GLUCOSE 4-EPIMERASE"/>
    <property type="match status" value="1"/>
</dbReference>
<gene>
    <name evidence="12" type="ORF">SAMN05421783_101429</name>
</gene>
<reference evidence="13" key="1">
    <citation type="submission" date="2016-10" db="EMBL/GenBank/DDBJ databases">
        <authorList>
            <person name="Varghese N."/>
            <person name="Submissions S."/>
        </authorList>
    </citation>
    <scope>NUCLEOTIDE SEQUENCE [LARGE SCALE GENOMIC DNA]</scope>
    <source>
        <strain evidence="13">DSM 217</strain>
    </source>
</reference>
<feature type="domain" description="NAD-dependent epimerase/dehydratase" evidence="11">
    <location>
        <begin position="9"/>
        <end position="257"/>
    </location>
</feature>
<evidence type="ECO:0000256" key="6">
    <source>
        <dbReference type="ARBA" id="ARBA00018569"/>
    </source>
</evidence>
<evidence type="ECO:0000256" key="7">
    <source>
        <dbReference type="ARBA" id="ARBA00023027"/>
    </source>
</evidence>
<dbReference type="STRING" id="1058.SAMN05421783_101429"/>
<evidence type="ECO:0000259" key="11">
    <source>
        <dbReference type="Pfam" id="PF01370"/>
    </source>
</evidence>
<dbReference type="RefSeq" id="WP_093027612.1">
    <property type="nucleotide sequence ID" value="NZ_FNNZ01000001.1"/>
</dbReference>
<keyword evidence="7 10" id="KW-0520">NAD</keyword>
<evidence type="ECO:0000256" key="3">
    <source>
        <dbReference type="ARBA" id="ARBA00004947"/>
    </source>
</evidence>
<organism evidence="12 13">
    <name type="scientific">Thiocapsa roseopersicina</name>
    <dbReference type="NCBI Taxonomy" id="1058"/>
    <lineage>
        <taxon>Bacteria</taxon>
        <taxon>Pseudomonadati</taxon>
        <taxon>Pseudomonadota</taxon>
        <taxon>Gammaproteobacteria</taxon>
        <taxon>Chromatiales</taxon>
        <taxon>Chromatiaceae</taxon>
        <taxon>Thiocapsa</taxon>
    </lineage>
</organism>
<sequence length="347" mass="37276">MKDAPEIPVLVTGGAGYIGSHACKLLHQAGYRPIVYDNLVHGHRWSVRWGPLEEGDIRDRSRLDEVFESHRPVAVMHFAAFCYVGESVQHPGKYYRNNVAGTLTLLEAMRDHGVAPLVFSSTCATYGVPCSQRIAEDHPQNPINPYGASKLMVERMLADFDTAYGLRAIALRYFNAAGADPDAEIGEDHDPETHLIPLAIAAAAGTGPGLTVYGTDYDTPDGTCIRDYIHVADLAQAHLLALGALLGGAPSRAYNLGNGQGFSVREVIAATEQVTGSPVPVHYGPRRAGDPPRLVGDASRIRSELGWVPAYASLDSIIRTAWDWHRGSALEGKEGARTAAVMATAEG</sequence>
<dbReference type="NCBIfam" id="TIGR01179">
    <property type="entry name" value="galE"/>
    <property type="match status" value="1"/>
</dbReference>
<comment type="cofactor">
    <cofactor evidence="2 10">
        <name>NAD(+)</name>
        <dbReference type="ChEBI" id="CHEBI:57540"/>
    </cofactor>
</comment>
<dbReference type="GO" id="GO:0003978">
    <property type="term" value="F:UDP-glucose 4-epimerase activity"/>
    <property type="evidence" value="ECO:0007669"/>
    <property type="project" value="UniProtKB-UniRule"/>
</dbReference>
<evidence type="ECO:0000256" key="2">
    <source>
        <dbReference type="ARBA" id="ARBA00001911"/>
    </source>
</evidence>
<dbReference type="SUPFAM" id="SSF51735">
    <property type="entry name" value="NAD(P)-binding Rossmann-fold domains"/>
    <property type="match status" value="1"/>
</dbReference>
<evidence type="ECO:0000313" key="12">
    <source>
        <dbReference type="EMBL" id="SDW10827.1"/>
    </source>
</evidence>
<keyword evidence="8 10" id="KW-0413">Isomerase</keyword>
<protein>
    <recommendedName>
        <fullName evidence="6 10">UDP-glucose 4-epimerase</fullName>
        <ecNumber evidence="5 10">5.1.3.2</ecNumber>
    </recommendedName>
</protein>
<dbReference type="AlphaFoldDB" id="A0A1H2QUG2"/>
<dbReference type="Gene3D" id="3.90.25.10">
    <property type="entry name" value="UDP-galactose 4-epimerase, domain 1"/>
    <property type="match status" value="1"/>
</dbReference>
<dbReference type="EC" id="5.1.3.2" evidence="5 10"/>
<evidence type="ECO:0000256" key="5">
    <source>
        <dbReference type="ARBA" id="ARBA00013189"/>
    </source>
</evidence>
<dbReference type="Pfam" id="PF01370">
    <property type="entry name" value="Epimerase"/>
    <property type="match status" value="1"/>
</dbReference>
<dbReference type="InterPro" id="IPR005886">
    <property type="entry name" value="UDP_G4E"/>
</dbReference>
<comment type="subunit">
    <text evidence="10">Homodimer.</text>
</comment>
<evidence type="ECO:0000256" key="8">
    <source>
        <dbReference type="ARBA" id="ARBA00023235"/>
    </source>
</evidence>
<evidence type="ECO:0000256" key="10">
    <source>
        <dbReference type="RuleBase" id="RU366046"/>
    </source>
</evidence>
<dbReference type="EMBL" id="FNNZ01000001">
    <property type="protein sequence ID" value="SDW10827.1"/>
    <property type="molecule type" value="Genomic_DNA"/>
</dbReference>